<organism evidence="1 2">
    <name type="scientific">Streptomyces similanensis</name>
    <dbReference type="NCBI Taxonomy" id="1274988"/>
    <lineage>
        <taxon>Bacteria</taxon>
        <taxon>Bacillati</taxon>
        <taxon>Actinomycetota</taxon>
        <taxon>Actinomycetes</taxon>
        <taxon>Kitasatosporales</taxon>
        <taxon>Streptomycetaceae</taxon>
        <taxon>Streptomyces</taxon>
    </lineage>
</organism>
<dbReference type="EMBL" id="BAABKC010000057">
    <property type="protein sequence ID" value="GAA5062196.1"/>
    <property type="molecule type" value="Genomic_DNA"/>
</dbReference>
<accession>A0ABP9KQ95</accession>
<evidence type="ECO:0000313" key="1">
    <source>
        <dbReference type="EMBL" id="GAA5062196.1"/>
    </source>
</evidence>
<evidence type="ECO:0000313" key="2">
    <source>
        <dbReference type="Proteomes" id="UP001500124"/>
    </source>
</evidence>
<comment type="caution">
    <text evidence="1">The sequence shown here is derived from an EMBL/GenBank/DDBJ whole genome shotgun (WGS) entry which is preliminary data.</text>
</comment>
<name>A0ABP9KQ95_9ACTN</name>
<dbReference type="Proteomes" id="UP001500124">
    <property type="component" value="Unassembled WGS sequence"/>
</dbReference>
<gene>
    <name evidence="1" type="ORF">GCM10023336_40320</name>
</gene>
<keyword evidence="2" id="KW-1185">Reference proteome</keyword>
<reference evidence="2" key="1">
    <citation type="journal article" date="2019" name="Int. J. Syst. Evol. Microbiol.">
        <title>The Global Catalogue of Microorganisms (GCM) 10K type strain sequencing project: providing services to taxonomists for standard genome sequencing and annotation.</title>
        <authorList>
            <consortium name="The Broad Institute Genomics Platform"/>
            <consortium name="The Broad Institute Genome Sequencing Center for Infectious Disease"/>
            <person name="Wu L."/>
            <person name="Ma J."/>
        </authorList>
    </citation>
    <scope>NUCLEOTIDE SEQUENCE [LARGE SCALE GENOMIC DNA]</scope>
    <source>
        <strain evidence="2">JCM 18410</strain>
    </source>
</reference>
<sequence length="80" mass="8643">MLASSQFRQMDGVLKEVLAGEVLDRALRPVTSGRRRSEPSYAHRTLAECPSEIPARWWSVGVRGMLLRGGAAFGGSTTPG</sequence>
<proteinExistence type="predicted"/>
<protein>
    <submittedName>
        <fullName evidence="1">Uncharacterized protein</fullName>
    </submittedName>
</protein>